<sequence>MASANSSATRDWGKGMACVGRTKQCTIVPPNHFGPIPGVEVGTMWKFRGQVSESGVHRPHVAGIHGRENDGAYSIVLSGGI</sequence>
<evidence type="ECO:0000313" key="5">
    <source>
        <dbReference type="Proteomes" id="UP001054945"/>
    </source>
</evidence>
<evidence type="ECO:0000313" key="4">
    <source>
        <dbReference type="EMBL" id="GIX93264.1"/>
    </source>
</evidence>
<dbReference type="InterPro" id="IPR003105">
    <property type="entry name" value="SRA_YDG"/>
</dbReference>
<organism evidence="4 5">
    <name type="scientific">Caerostris extrusa</name>
    <name type="common">Bark spider</name>
    <name type="synonym">Caerostris bankana</name>
    <dbReference type="NCBI Taxonomy" id="172846"/>
    <lineage>
        <taxon>Eukaryota</taxon>
        <taxon>Metazoa</taxon>
        <taxon>Ecdysozoa</taxon>
        <taxon>Arthropoda</taxon>
        <taxon>Chelicerata</taxon>
        <taxon>Arachnida</taxon>
        <taxon>Araneae</taxon>
        <taxon>Araneomorphae</taxon>
        <taxon>Entelegynae</taxon>
        <taxon>Araneoidea</taxon>
        <taxon>Araneidae</taxon>
        <taxon>Caerostris</taxon>
    </lineage>
</organism>
<dbReference type="Gene3D" id="2.30.280.10">
    <property type="entry name" value="SRA-YDG"/>
    <property type="match status" value="1"/>
</dbReference>
<feature type="domain" description="YDG" evidence="3">
    <location>
        <begin position="34"/>
        <end position="81"/>
    </location>
</feature>
<dbReference type="SUPFAM" id="SSF88697">
    <property type="entry name" value="PUA domain-like"/>
    <property type="match status" value="1"/>
</dbReference>
<dbReference type="EMBL" id="BPLR01004220">
    <property type="protein sequence ID" value="GIX93264.1"/>
    <property type="molecule type" value="Genomic_DNA"/>
</dbReference>
<proteinExistence type="predicted"/>
<keyword evidence="1 2" id="KW-0539">Nucleus</keyword>
<dbReference type="GO" id="GO:0061630">
    <property type="term" value="F:ubiquitin protein ligase activity"/>
    <property type="evidence" value="ECO:0007669"/>
    <property type="project" value="TreeGrafter"/>
</dbReference>
<dbReference type="AlphaFoldDB" id="A0AAV4P8B1"/>
<dbReference type="InterPro" id="IPR036987">
    <property type="entry name" value="SRA-YDG_sf"/>
</dbReference>
<reference evidence="4 5" key="1">
    <citation type="submission" date="2021-06" db="EMBL/GenBank/DDBJ databases">
        <title>Caerostris extrusa draft genome.</title>
        <authorList>
            <person name="Kono N."/>
            <person name="Arakawa K."/>
        </authorList>
    </citation>
    <scope>NUCLEOTIDE SEQUENCE [LARGE SCALE GENOMIC DNA]</scope>
</reference>
<evidence type="ECO:0000259" key="3">
    <source>
        <dbReference type="PROSITE" id="PS51015"/>
    </source>
</evidence>
<gene>
    <name evidence="4" type="ORF">CEXT_336661</name>
</gene>
<evidence type="ECO:0000256" key="1">
    <source>
        <dbReference type="ARBA" id="ARBA00023242"/>
    </source>
</evidence>
<evidence type="ECO:0000256" key="2">
    <source>
        <dbReference type="PROSITE-ProRule" id="PRU00358"/>
    </source>
</evidence>
<dbReference type="PANTHER" id="PTHR14140">
    <property type="entry name" value="E3 UBIQUITIN-PROTEIN LIGASE UHRF-RELATED"/>
    <property type="match status" value="1"/>
</dbReference>
<name>A0AAV4P8B1_CAEEX</name>
<comment type="caution">
    <text evidence="4">The sequence shown here is derived from an EMBL/GenBank/DDBJ whole genome shotgun (WGS) entry which is preliminary data.</text>
</comment>
<dbReference type="GO" id="GO:0005634">
    <property type="term" value="C:nucleus"/>
    <property type="evidence" value="ECO:0007669"/>
    <property type="project" value="UniProtKB-SubCell"/>
</dbReference>
<dbReference type="GO" id="GO:0016567">
    <property type="term" value="P:protein ubiquitination"/>
    <property type="evidence" value="ECO:0007669"/>
    <property type="project" value="TreeGrafter"/>
</dbReference>
<keyword evidence="5" id="KW-1185">Reference proteome</keyword>
<dbReference type="InterPro" id="IPR045134">
    <property type="entry name" value="UHRF1/2-like"/>
</dbReference>
<dbReference type="PROSITE" id="PS51015">
    <property type="entry name" value="YDG"/>
    <property type="match status" value="1"/>
</dbReference>
<accession>A0AAV4P8B1</accession>
<dbReference type="PANTHER" id="PTHR14140:SF45">
    <property type="entry name" value="RING-TYPE E3 UBIQUITIN TRANSFERASE"/>
    <property type="match status" value="1"/>
</dbReference>
<dbReference type="GO" id="GO:0044027">
    <property type="term" value="P:negative regulation of gene expression via chromosomal CpG island methylation"/>
    <property type="evidence" value="ECO:0007669"/>
    <property type="project" value="TreeGrafter"/>
</dbReference>
<dbReference type="InterPro" id="IPR015947">
    <property type="entry name" value="PUA-like_sf"/>
</dbReference>
<protein>
    <recommendedName>
        <fullName evidence="3">YDG domain-containing protein</fullName>
    </recommendedName>
</protein>
<dbReference type="Proteomes" id="UP001054945">
    <property type="component" value="Unassembled WGS sequence"/>
</dbReference>
<comment type="subcellular location">
    <subcellularLocation>
        <location evidence="2">Nucleus</location>
    </subcellularLocation>
</comment>
<dbReference type="Pfam" id="PF02182">
    <property type="entry name" value="SAD_SRA"/>
    <property type="match status" value="1"/>
</dbReference>